<dbReference type="EMBL" id="MU266451">
    <property type="protein sequence ID" value="KAH7923493.1"/>
    <property type="molecule type" value="Genomic_DNA"/>
</dbReference>
<organism evidence="1 2">
    <name type="scientific">Leucogyrophana mollusca</name>
    <dbReference type="NCBI Taxonomy" id="85980"/>
    <lineage>
        <taxon>Eukaryota</taxon>
        <taxon>Fungi</taxon>
        <taxon>Dikarya</taxon>
        <taxon>Basidiomycota</taxon>
        <taxon>Agaricomycotina</taxon>
        <taxon>Agaricomycetes</taxon>
        <taxon>Agaricomycetidae</taxon>
        <taxon>Boletales</taxon>
        <taxon>Boletales incertae sedis</taxon>
        <taxon>Leucogyrophana</taxon>
    </lineage>
</organism>
<dbReference type="Proteomes" id="UP000790709">
    <property type="component" value="Unassembled WGS sequence"/>
</dbReference>
<protein>
    <submittedName>
        <fullName evidence="1">Uncharacterized protein</fullName>
    </submittedName>
</protein>
<keyword evidence="2" id="KW-1185">Reference proteome</keyword>
<comment type="caution">
    <text evidence="1">The sequence shown here is derived from an EMBL/GenBank/DDBJ whole genome shotgun (WGS) entry which is preliminary data.</text>
</comment>
<reference evidence="1" key="1">
    <citation type="journal article" date="2021" name="New Phytol.">
        <title>Evolutionary innovations through gain and loss of genes in the ectomycorrhizal Boletales.</title>
        <authorList>
            <person name="Wu G."/>
            <person name="Miyauchi S."/>
            <person name="Morin E."/>
            <person name="Kuo A."/>
            <person name="Drula E."/>
            <person name="Varga T."/>
            <person name="Kohler A."/>
            <person name="Feng B."/>
            <person name="Cao Y."/>
            <person name="Lipzen A."/>
            <person name="Daum C."/>
            <person name="Hundley H."/>
            <person name="Pangilinan J."/>
            <person name="Johnson J."/>
            <person name="Barry K."/>
            <person name="LaButti K."/>
            <person name="Ng V."/>
            <person name="Ahrendt S."/>
            <person name="Min B."/>
            <person name="Choi I.G."/>
            <person name="Park H."/>
            <person name="Plett J.M."/>
            <person name="Magnuson J."/>
            <person name="Spatafora J.W."/>
            <person name="Nagy L.G."/>
            <person name="Henrissat B."/>
            <person name="Grigoriev I.V."/>
            <person name="Yang Z.L."/>
            <person name="Xu J."/>
            <person name="Martin F.M."/>
        </authorList>
    </citation>
    <scope>NUCLEOTIDE SEQUENCE</scope>
    <source>
        <strain evidence="1">KUC20120723A-06</strain>
    </source>
</reference>
<evidence type="ECO:0000313" key="1">
    <source>
        <dbReference type="EMBL" id="KAH7923493.1"/>
    </source>
</evidence>
<gene>
    <name evidence="1" type="ORF">BV22DRAFT_581095</name>
</gene>
<evidence type="ECO:0000313" key="2">
    <source>
        <dbReference type="Proteomes" id="UP000790709"/>
    </source>
</evidence>
<accession>A0ACB8BE15</accession>
<proteinExistence type="predicted"/>
<name>A0ACB8BE15_9AGAM</name>
<feature type="non-terminal residue" evidence="1">
    <location>
        <position position="142"/>
    </location>
</feature>
<sequence length="142" mass="15122">MSDALQPDSDLSQASEGPVPLVGQANPLVTPEGSPTKAPPPPVEATPISYRMSGVAAFSSTSPSPHETFERELASETTGRYVGPMPVDKFLATFLPSDEPFLTLSTAQNRLFRNIMSGSSERAMYEPFTGAIEEFTGALDVV</sequence>